<dbReference type="InterPro" id="IPR007474">
    <property type="entry name" value="ApaG_domain"/>
</dbReference>
<dbReference type="EMBL" id="CP101717">
    <property type="protein sequence ID" value="WLD59051.1"/>
    <property type="molecule type" value="Genomic_DNA"/>
</dbReference>
<dbReference type="InterPro" id="IPR023065">
    <property type="entry name" value="Uncharacterised_ApaG"/>
</dbReference>
<evidence type="ECO:0000256" key="2">
    <source>
        <dbReference type="HAMAP-Rule" id="MF_00791"/>
    </source>
</evidence>
<dbReference type="PROSITE" id="PS51087">
    <property type="entry name" value="APAG"/>
    <property type="match status" value="1"/>
</dbReference>
<dbReference type="InterPro" id="IPR036767">
    <property type="entry name" value="ApaG_sf"/>
</dbReference>
<dbReference type="SUPFAM" id="SSF110069">
    <property type="entry name" value="ApaG-like"/>
    <property type="match status" value="1"/>
</dbReference>
<feature type="domain" description="ApaG" evidence="3">
    <location>
        <begin position="1"/>
        <end position="122"/>
    </location>
</feature>
<evidence type="ECO:0000313" key="4">
    <source>
        <dbReference type="EMBL" id="WLD59051.1"/>
    </source>
</evidence>
<dbReference type="PANTHER" id="PTHR47191">
    <property type="entry name" value="OS05G0170800 PROTEIN"/>
    <property type="match status" value="1"/>
</dbReference>
<evidence type="ECO:0000256" key="1">
    <source>
        <dbReference type="ARBA" id="ARBA00017693"/>
    </source>
</evidence>
<name>A0AB38YI71_9GAMM</name>
<proteinExistence type="inferred from homology"/>
<dbReference type="Pfam" id="PF04379">
    <property type="entry name" value="DUF525"/>
    <property type="match status" value="1"/>
</dbReference>
<gene>
    <name evidence="2 4" type="primary">apaG</name>
    <name evidence="4" type="ORF">NFC81_04505</name>
</gene>
<dbReference type="PANTHER" id="PTHR47191:SF2">
    <property type="entry name" value="OS05G0170800 PROTEIN"/>
    <property type="match status" value="1"/>
</dbReference>
<dbReference type="AlphaFoldDB" id="A0AB38YI71"/>
<dbReference type="NCBIfam" id="NF003967">
    <property type="entry name" value="PRK05461.1"/>
    <property type="match status" value="1"/>
</dbReference>
<dbReference type="InterPro" id="IPR050718">
    <property type="entry name" value="ApaG-like"/>
</dbReference>
<sequence>MTAVAVRAKPQYLAEQSNPDQQRYVFAYTILISNEGEEPVQLLHRFWLITDGNGQTQEVYGEGVIGEQPVIEPGGTYVYTSGAVSQTEVATMQGYYEMVTADGEPFRADIPVFTLAVPNRLN</sequence>
<reference evidence="4" key="1">
    <citation type="submission" date="2022-07" db="EMBL/GenBank/DDBJ databases">
        <title>Complete genome sequence of Salinispirillum sp. LH10-3-1 capable of multiple carbohydrate inversion isolated from a soda lake.</title>
        <authorList>
            <person name="Liu J."/>
            <person name="Zhai Y."/>
            <person name="Zhang H."/>
            <person name="Yang H."/>
            <person name="Qu J."/>
            <person name="Li J."/>
        </authorList>
    </citation>
    <scope>NUCLEOTIDE SEQUENCE</scope>
    <source>
        <strain evidence="4">LH 10-3-1</strain>
    </source>
</reference>
<dbReference type="HAMAP" id="MF_00791">
    <property type="entry name" value="ApaG"/>
    <property type="match status" value="1"/>
</dbReference>
<protein>
    <recommendedName>
        <fullName evidence="1 2">Protein ApaG</fullName>
    </recommendedName>
</protein>
<dbReference type="RefSeq" id="WP_304996342.1">
    <property type="nucleotide sequence ID" value="NZ_CP101717.1"/>
</dbReference>
<evidence type="ECO:0000259" key="3">
    <source>
        <dbReference type="PROSITE" id="PS51087"/>
    </source>
</evidence>
<dbReference type="Gene3D" id="2.60.40.1470">
    <property type="entry name" value="ApaG domain"/>
    <property type="match status" value="1"/>
</dbReference>
<accession>A0AB38YI71</accession>
<organism evidence="4">
    <name type="scientific">Salinispirillum sp. LH 10-3-1</name>
    <dbReference type="NCBI Taxonomy" id="2952525"/>
    <lineage>
        <taxon>Bacteria</taxon>
        <taxon>Pseudomonadati</taxon>
        <taxon>Pseudomonadota</taxon>
        <taxon>Gammaproteobacteria</taxon>
        <taxon>Oceanospirillales</taxon>
        <taxon>Saccharospirillaceae</taxon>
        <taxon>Salinispirillum</taxon>
    </lineage>
</organism>